<dbReference type="RefSeq" id="WP_275682079.1">
    <property type="nucleotide sequence ID" value="NZ_JAJLJH010000002.1"/>
</dbReference>
<name>A0A9X1YH79_9BURK</name>
<sequence>MRIKLPFLVALGVCHGGICATPEPKQSPSAPTGAAPMLTKTELTKFIDTYEALIYKRGDPDPCDAKKHTCTINIDLITATASDGKDYCVAAIPPLVTIDDKTHKDKWDIQWNLVPNGFTRPVHFHADHGILVLGSTSASQLKEPKAGAHDFHLKHWNLSASTTFYVPIIIVGDETVDPEVCATGDPKIVNN</sequence>
<accession>A0A9X1YH79</accession>
<reference evidence="1" key="1">
    <citation type="submission" date="2021-11" db="EMBL/GenBank/DDBJ databases">
        <title>BS-T2-15 a new species belonging to the Comamonadaceae family isolated from the soil of a French oak forest.</title>
        <authorList>
            <person name="Mieszkin S."/>
            <person name="Alain K."/>
        </authorList>
    </citation>
    <scope>NUCLEOTIDE SEQUENCE</scope>
    <source>
        <strain evidence="1">BS-T2-15</strain>
    </source>
</reference>
<gene>
    <name evidence="1" type="ORF">LPC04_10045</name>
</gene>
<keyword evidence="2" id="KW-1185">Reference proteome</keyword>
<organism evidence="1 2">
    <name type="scientific">Scleromatobacter humisilvae</name>
    <dbReference type="NCBI Taxonomy" id="2897159"/>
    <lineage>
        <taxon>Bacteria</taxon>
        <taxon>Pseudomonadati</taxon>
        <taxon>Pseudomonadota</taxon>
        <taxon>Betaproteobacteria</taxon>
        <taxon>Burkholderiales</taxon>
        <taxon>Sphaerotilaceae</taxon>
        <taxon>Scleromatobacter</taxon>
    </lineage>
</organism>
<dbReference type="AlphaFoldDB" id="A0A9X1YH79"/>
<evidence type="ECO:0000313" key="2">
    <source>
        <dbReference type="Proteomes" id="UP001139353"/>
    </source>
</evidence>
<dbReference type="Proteomes" id="UP001139353">
    <property type="component" value="Unassembled WGS sequence"/>
</dbReference>
<comment type="caution">
    <text evidence="1">The sequence shown here is derived from an EMBL/GenBank/DDBJ whole genome shotgun (WGS) entry which is preliminary data.</text>
</comment>
<dbReference type="EMBL" id="JAJLJH010000002">
    <property type="protein sequence ID" value="MCK9686048.1"/>
    <property type="molecule type" value="Genomic_DNA"/>
</dbReference>
<protein>
    <submittedName>
        <fullName evidence="1">Uncharacterized protein</fullName>
    </submittedName>
</protein>
<evidence type="ECO:0000313" key="1">
    <source>
        <dbReference type="EMBL" id="MCK9686048.1"/>
    </source>
</evidence>
<proteinExistence type="predicted"/>